<proteinExistence type="predicted"/>
<accession>A0A443KPR0</accession>
<name>A0A443KPR0_9RHOB</name>
<dbReference type="AlphaFoldDB" id="A0A443KPR0"/>
<gene>
    <name evidence="2" type="ORF">D2T29_00180</name>
</gene>
<organism evidence="2 3">
    <name type="scientific">Paenirhodobacter populi</name>
    <dbReference type="NCBI Taxonomy" id="2306993"/>
    <lineage>
        <taxon>Bacteria</taxon>
        <taxon>Pseudomonadati</taxon>
        <taxon>Pseudomonadota</taxon>
        <taxon>Alphaproteobacteria</taxon>
        <taxon>Rhodobacterales</taxon>
        <taxon>Rhodobacter group</taxon>
        <taxon>Paenirhodobacter</taxon>
    </lineage>
</organism>
<reference evidence="2 3" key="1">
    <citation type="submission" date="2019-01" db="EMBL/GenBank/DDBJ databases">
        <title>Sinorhodobacter populi sp. nov. isolated from the symptomatic bark tissue of Populus euramericana canker.</title>
        <authorList>
            <person name="Xu G."/>
        </authorList>
    </citation>
    <scope>NUCLEOTIDE SEQUENCE [LARGE SCALE GENOMIC DNA]</scope>
    <source>
        <strain evidence="2 3">07D10-4-3</strain>
    </source>
</reference>
<comment type="caution">
    <text evidence="2">The sequence shown here is derived from an EMBL/GenBank/DDBJ whole genome shotgun (WGS) entry which is preliminary data.</text>
</comment>
<sequence length="62" mass="7186">MREGRSLRRISATRLIKAAVFDFNAQPRESLSDGLDRHEALRQGQMTGLGQMRHQRLRPRRG</sequence>
<dbReference type="Proteomes" id="UP000284451">
    <property type="component" value="Unassembled WGS sequence"/>
</dbReference>
<protein>
    <submittedName>
        <fullName evidence="2">Uncharacterized protein</fullName>
    </submittedName>
</protein>
<feature type="compositionally biased region" description="Basic residues" evidence="1">
    <location>
        <begin position="53"/>
        <end position="62"/>
    </location>
</feature>
<feature type="region of interest" description="Disordered" evidence="1">
    <location>
        <begin position="43"/>
        <end position="62"/>
    </location>
</feature>
<evidence type="ECO:0000313" key="3">
    <source>
        <dbReference type="Proteomes" id="UP000284451"/>
    </source>
</evidence>
<dbReference type="EMBL" id="SAUY01000001">
    <property type="protein sequence ID" value="RWR34934.1"/>
    <property type="molecule type" value="Genomic_DNA"/>
</dbReference>
<evidence type="ECO:0000313" key="2">
    <source>
        <dbReference type="EMBL" id="RWR34934.1"/>
    </source>
</evidence>
<reference evidence="2 3" key="2">
    <citation type="submission" date="2019-01" db="EMBL/GenBank/DDBJ databases">
        <authorList>
            <person name="Li Y."/>
        </authorList>
    </citation>
    <scope>NUCLEOTIDE SEQUENCE [LARGE SCALE GENOMIC DNA]</scope>
    <source>
        <strain evidence="2 3">07D10-4-3</strain>
    </source>
</reference>
<evidence type="ECO:0000256" key="1">
    <source>
        <dbReference type="SAM" id="MobiDB-lite"/>
    </source>
</evidence>